<reference evidence="6" key="1">
    <citation type="journal article" date="2018" name="Nat. Microbiol.">
        <title>Leveraging single-cell genomics to expand the fungal tree of life.</title>
        <authorList>
            <person name="Ahrendt S.R."/>
            <person name="Quandt C.A."/>
            <person name="Ciobanu D."/>
            <person name="Clum A."/>
            <person name="Salamov A."/>
            <person name="Andreopoulos B."/>
            <person name="Cheng J.F."/>
            <person name="Woyke T."/>
            <person name="Pelin A."/>
            <person name="Henrissat B."/>
            <person name="Reynolds N.K."/>
            <person name="Benny G.L."/>
            <person name="Smith M.E."/>
            <person name="James T.Y."/>
            <person name="Grigoriev I.V."/>
        </authorList>
    </citation>
    <scope>NUCLEOTIDE SEQUENCE [LARGE SCALE GENOMIC DNA]</scope>
</reference>
<evidence type="ECO:0000256" key="1">
    <source>
        <dbReference type="ARBA" id="ARBA00022679"/>
    </source>
</evidence>
<dbReference type="GO" id="GO:0005768">
    <property type="term" value="C:endosome"/>
    <property type="evidence" value="ECO:0007669"/>
    <property type="project" value="TreeGrafter"/>
</dbReference>
<feature type="domain" description="PI3K/PI4K catalytic" evidence="3">
    <location>
        <begin position="1"/>
        <end position="89"/>
    </location>
</feature>
<keyword evidence="6" id="KW-1185">Reference proteome</keyword>
<dbReference type="OrthoDB" id="67688at2759"/>
<evidence type="ECO:0000313" key="6">
    <source>
        <dbReference type="Proteomes" id="UP000267251"/>
    </source>
</evidence>
<dbReference type="PANTHER" id="PTHR10048">
    <property type="entry name" value="PHOSPHATIDYLINOSITOL KINASE"/>
    <property type="match status" value="1"/>
</dbReference>
<dbReference type="InterPro" id="IPR015433">
    <property type="entry name" value="PI3/4_kinase"/>
</dbReference>
<dbReference type="GO" id="GO:0000045">
    <property type="term" value="P:autophagosome assembly"/>
    <property type="evidence" value="ECO:0007669"/>
    <property type="project" value="TreeGrafter"/>
</dbReference>
<dbReference type="GO" id="GO:0034272">
    <property type="term" value="C:phosphatidylinositol 3-kinase complex, class III, type II"/>
    <property type="evidence" value="ECO:0007669"/>
    <property type="project" value="TreeGrafter"/>
</dbReference>
<accession>A0A4P9Y3A7</accession>
<gene>
    <name evidence="5" type="ORF">BJ684DRAFT_16183</name>
    <name evidence="4" type="ORF">BJ684DRAFT_16818</name>
</gene>
<dbReference type="GO" id="GO:0005777">
    <property type="term" value="C:peroxisome"/>
    <property type="evidence" value="ECO:0007669"/>
    <property type="project" value="TreeGrafter"/>
</dbReference>
<dbReference type="GO" id="GO:0006897">
    <property type="term" value="P:endocytosis"/>
    <property type="evidence" value="ECO:0007669"/>
    <property type="project" value="TreeGrafter"/>
</dbReference>
<reference evidence="5" key="2">
    <citation type="submission" date="2018-06" db="EMBL/GenBank/DDBJ databases">
        <title>Leveraging single-cell genomics to expand the Fungal Tree of Life.</title>
        <authorList>
            <consortium name="DOE Joint Genome Institute"/>
            <person name="Ahrendt S.R."/>
            <person name="Quandt C.A."/>
            <person name="Ciobanu D."/>
            <person name="Clum A."/>
            <person name="Salamov A."/>
            <person name="Andreopoulos B."/>
            <person name="Cheng J.-F."/>
            <person name="Woyke T."/>
            <person name="Pelin A."/>
            <person name="Henrissat B."/>
            <person name="Reynolds N."/>
            <person name="Benny G.L."/>
            <person name="Smith M.E."/>
            <person name="James T.Y."/>
            <person name="Grigoriev I.V."/>
        </authorList>
    </citation>
    <scope>NUCLEOTIDE SEQUENCE</scope>
    <source>
        <strain evidence="5">RSA 2659</strain>
    </source>
</reference>
<dbReference type="Proteomes" id="UP000267251">
    <property type="component" value="Unassembled WGS sequence"/>
</dbReference>
<dbReference type="PANTHER" id="PTHR10048:SF7">
    <property type="entry name" value="PHOSPHATIDYLINOSITOL 3-KINASE CATALYTIC SUBUNIT TYPE 3"/>
    <property type="match status" value="1"/>
</dbReference>
<evidence type="ECO:0000256" key="2">
    <source>
        <dbReference type="ARBA" id="ARBA00022777"/>
    </source>
</evidence>
<evidence type="ECO:0000313" key="5">
    <source>
        <dbReference type="EMBL" id="RKP13418.1"/>
    </source>
</evidence>
<dbReference type="EMBL" id="KZ988226">
    <property type="protein sequence ID" value="RKP12725.1"/>
    <property type="molecule type" value="Genomic_DNA"/>
</dbReference>
<keyword evidence="2 5" id="KW-0418">Kinase</keyword>
<dbReference type="GO" id="GO:0034271">
    <property type="term" value="C:phosphatidylinositol 3-kinase complex, class III, type I"/>
    <property type="evidence" value="ECO:0007669"/>
    <property type="project" value="TreeGrafter"/>
</dbReference>
<dbReference type="PROSITE" id="PS50290">
    <property type="entry name" value="PI3_4_KINASE_3"/>
    <property type="match status" value="1"/>
</dbReference>
<dbReference type="AlphaFoldDB" id="A0A4P9Y3A7"/>
<dbReference type="InterPro" id="IPR036940">
    <property type="entry name" value="PI3/4_kinase_cat_sf"/>
</dbReference>
<dbReference type="GO" id="GO:0048015">
    <property type="term" value="P:phosphatidylinositol-mediated signaling"/>
    <property type="evidence" value="ECO:0007669"/>
    <property type="project" value="TreeGrafter"/>
</dbReference>
<dbReference type="InterPro" id="IPR000403">
    <property type="entry name" value="PI3/4_kinase_cat_dom"/>
</dbReference>
<dbReference type="Pfam" id="PF00454">
    <property type="entry name" value="PI3_PI4_kinase"/>
    <property type="match status" value="1"/>
</dbReference>
<evidence type="ECO:0000313" key="4">
    <source>
        <dbReference type="EMBL" id="RKP12725.1"/>
    </source>
</evidence>
<name>A0A4P9Y3A7_9FUNG</name>
<dbReference type="GO" id="GO:0000407">
    <property type="term" value="C:phagophore assembly site"/>
    <property type="evidence" value="ECO:0007669"/>
    <property type="project" value="TreeGrafter"/>
</dbReference>
<evidence type="ECO:0000259" key="3">
    <source>
        <dbReference type="PROSITE" id="PS50290"/>
    </source>
</evidence>
<dbReference type="EMBL" id="KZ988027">
    <property type="protein sequence ID" value="RKP13418.1"/>
    <property type="molecule type" value="Genomic_DNA"/>
</dbReference>
<dbReference type="SUPFAM" id="SSF56112">
    <property type="entry name" value="Protein kinase-like (PK-like)"/>
    <property type="match status" value="1"/>
</dbReference>
<keyword evidence="1" id="KW-0808">Transferase</keyword>
<dbReference type="GO" id="GO:0016303">
    <property type="term" value="F:1-phosphatidylinositol-3-kinase activity"/>
    <property type="evidence" value="ECO:0007669"/>
    <property type="project" value="TreeGrafter"/>
</dbReference>
<protein>
    <submittedName>
        <fullName evidence="5">Kinase-like domain-containing protein</fullName>
    </submittedName>
</protein>
<sequence>MVEGMGGANSPYYQNFRSYCFVAFSILRRSSNLILNLFSLMVNANIPDIAIEPDKAVLKVQDKFRLDLSEEEAIQYFQVLINESVSALFPQVIETIHKWAQYWRK</sequence>
<dbReference type="Gene3D" id="1.10.1070.11">
    <property type="entry name" value="Phosphatidylinositol 3-/4-kinase, catalytic domain"/>
    <property type="match status" value="1"/>
</dbReference>
<organism evidence="5 6">
    <name type="scientific">Piptocephalis cylindrospora</name>
    <dbReference type="NCBI Taxonomy" id="1907219"/>
    <lineage>
        <taxon>Eukaryota</taxon>
        <taxon>Fungi</taxon>
        <taxon>Fungi incertae sedis</taxon>
        <taxon>Zoopagomycota</taxon>
        <taxon>Zoopagomycotina</taxon>
        <taxon>Zoopagomycetes</taxon>
        <taxon>Zoopagales</taxon>
        <taxon>Piptocephalidaceae</taxon>
        <taxon>Piptocephalis</taxon>
    </lineage>
</organism>
<dbReference type="InterPro" id="IPR011009">
    <property type="entry name" value="Kinase-like_dom_sf"/>
</dbReference>
<proteinExistence type="predicted"/>